<accession>A0A8T0NSR1</accession>
<proteinExistence type="predicted"/>
<dbReference type="Proteomes" id="UP000823388">
    <property type="component" value="Chromosome 9K"/>
</dbReference>
<protein>
    <submittedName>
        <fullName evidence="1">Uncharacterized protein</fullName>
    </submittedName>
</protein>
<dbReference type="AlphaFoldDB" id="A0A8T0NSR1"/>
<reference evidence="1" key="1">
    <citation type="submission" date="2020-05" db="EMBL/GenBank/DDBJ databases">
        <title>WGS assembly of Panicum virgatum.</title>
        <authorList>
            <person name="Lovell J.T."/>
            <person name="Jenkins J."/>
            <person name="Shu S."/>
            <person name="Juenger T.E."/>
            <person name="Schmutz J."/>
        </authorList>
    </citation>
    <scope>NUCLEOTIDE SEQUENCE</scope>
    <source>
        <strain evidence="1">AP13</strain>
    </source>
</reference>
<name>A0A8T0NSR1_PANVG</name>
<evidence type="ECO:0000313" key="1">
    <source>
        <dbReference type="EMBL" id="KAG2552991.1"/>
    </source>
</evidence>
<dbReference type="OrthoDB" id="660918at2759"/>
<gene>
    <name evidence="1" type="ORF">PVAP13_9KG494300</name>
</gene>
<sequence length="279" mass="31202">MLCPVSPSPALLSAATRQPSTLTTIWPAPVRRPAPSFPPLKLRPADTAALRPRCLVTRARMNRGREVEEPFNPNHFVEENKTILRRFLEIHTTPEGILHREAVDASARVCLAAAKAVTMASQLVDSASLTAGLSNEISKDTVHRTLGAYVDVFLHTTEDSQNKTFNRDSVMWFLDALRGLASISHILLEDALEALSHTHPRASLAEYAYNSDVKKMHREFNWQMDDLEDSIWNGIRFSSDICKLVLPTMRKGVDITQSFLGLMVARRQRTLEKASSKVC</sequence>
<keyword evidence="2" id="KW-1185">Reference proteome</keyword>
<organism evidence="1 2">
    <name type="scientific">Panicum virgatum</name>
    <name type="common">Blackwell switchgrass</name>
    <dbReference type="NCBI Taxonomy" id="38727"/>
    <lineage>
        <taxon>Eukaryota</taxon>
        <taxon>Viridiplantae</taxon>
        <taxon>Streptophyta</taxon>
        <taxon>Embryophyta</taxon>
        <taxon>Tracheophyta</taxon>
        <taxon>Spermatophyta</taxon>
        <taxon>Magnoliopsida</taxon>
        <taxon>Liliopsida</taxon>
        <taxon>Poales</taxon>
        <taxon>Poaceae</taxon>
        <taxon>PACMAD clade</taxon>
        <taxon>Panicoideae</taxon>
        <taxon>Panicodae</taxon>
        <taxon>Paniceae</taxon>
        <taxon>Panicinae</taxon>
        <taxon>Panicum</taxon>
        <taxon>Panicum sect. Hiantes</taxon>
    </lineage>
</organism>
<comment type="caution">
    <text evidence="1">The sequence shown here is derived from an EMBL/GenBank/DDBJ whole genome shotgun (WGS) entry which is preliminary data.</text>
</comment>
<dbReference type="EMBL" id="CM029053">
    <property type="protein sequence ID" value="KAG2552991.1"/>
    <property type="molecule type" value="Genomic_DNA"/>
</dbReference>
<evidence type="ECO:0000313" key="2">
    <source>
        <dbReference type="Proteomes" id="UP000823388"/>
    </source>
</evidence>